<keyword evidence="2" id="KW-1185">Reference proteome</keyword>
<proteinExistence type="predicted"/>
<comment type="caution">
    <text evidence="1">The sequence shown here is derived from an EMBL/GenBank/DDBJ whole genome shotgun (WGS) entry which is preliminary data.</text>
</comment>
<evidence type="ECO:0000313" key="1">
    <source>
        <dbReference type="EMBL" id="KAK7455265.1"/>
    </source>
</evidence>
<gene>
    <name evidence="1" type="ORF">VKT23_011137</name>
</gene>
<organism evidence="1 2">
    <name type="scientific">Marasmiellus scandens</name>
    <dbReference type="NCBI Taxonomy" id="2682957"/>
    <lineage>
        <taxon>Eukaryota</taxon>
        <taxon>Fungi</taxon>
        <taxon>Dikarya</taxon>
        <taxon>Basidiomycota</taxon>
        <taxon>Agaricomycotina</taxon>
        <taxon>Agaricomycetes</taxon>
        <taxon>Agaricomycetidae</taxon>
        <taxon>Agaricales</taxon>
        <taxon>Marasmiineae</taxon>
        <taxon>Omphalotaceae</taxon>
        <taxon>Marasmiellus</taxon>
    </lineage>
</organism>
<evidence type="ECO:0008006" key="3">
    <source>
        <dbReference type="Google" id="ProtNLM"/>
    </source>
</evidence>
<dbReference type="Proteomes" id="UP001498398">
    <property type="component" value="Unassembled WGS sequence"/>
</dbReference>
<accession>A0ABR1JA11</accession>
<dbReference type="EMBL" id="JBANRG010000023">
    <property type="protein sequence ID" value="KAK7455265.1"/>
    <property type="molecule type" value="Genomic_DNA"/>
</dbReference>
<name>A0ABR1JA11_9AGAR</name>
<evidence type="ECO:0000313" key="2">
    <source>
        <dbReference type="Proteomes" id="UP001498398"/>
    </source>
</evidence>
<reference evidence="1 2" key="1">
    <citation type="submission" date="2024-01" db="EMBL/GenBank/DDBJ databases">
        <title>A draft genome for the cacao thread blight pathogen Marasmiellus scandens.</title>
        <authorList>
            <person name="Baruah I.K."/>
            <person name="Leung J."/>
            <person name="Bukari Y."/>
            <person name="Amoako-Attah I."/>
            <person name="Meinhardt L.W."/>
            <person name="Bailey B.A."/>
            <person name="Cohen S.P."/>
        </authorList>
    </citation>
    <scope>NUCLEOTIDE SEQUENCE [LARGE SCALE GENOMIC DNA]</scope>
    <source>
        <strain evidence="1 2">GH-19</strain>
    </source>
</reference>
<protein>
    <recommendedName>
        <fullName evidence="3">Dirigent protein</fullName>
    </recommendedName>
</protein>
<sequence>MCAPPNTRLVTPPHPFFAKTPLPSSSLSFLELQNTGLKTGEVEVGIGVTRVVGMSAMGTEMFTIAGFQYDVDGERALGGSWEGRYQFCFDTIET</sequence>